<comment type="similarity">
    <text evidence="4 7">Belongs to the HD-ZIP homeobox family. Class I subfamily.</text>
</comment>
<keyword evidence="11" id="KW-1185">Reference proteome</keyword>
<proteinExistence type="inferred from homology"/>
<evidence type="ECO:0000256" key="6">
    <source>
        <dbReference type="RuleBase" id="RU000682"/>
    </source>
</evidence>
<evidence type="ECO:0000256" key="4">
    <source>
        <dbReference type="ARBA" id="ARBA00025748"/>
    </source>
</evidence>
<name>A0AAD8SYA0_LOLMU</name>
<dbReference type="GO" id="GO:0045893">
    <property type="term" value="P:positive regulation of DNA-templated transcription"/>
    <property type="evidence" value="ECO:0007669"/>
    <property type="project" value="TreeGrafter"/>
</dbReference>
<accession>A0AAD8SYA0</accession>
<feature type="region of interest" description="Disordered" evidence="8">
    <location>
        <begin position="1"/>
        <end position="27"/>
    </location>
</feature>
<keyword evidence="5 6" id="KW-0238">DNA-binding</keyword>
<keyword evidence="3 7" id="KW-0804">Transcription</keyword>
<organism evidence="10 11">
    <name type="scientific">Lolium multiflorum</name>
    <name type="common">Italian ryegrass</name>
    <name type="synonym">Lolium perenne subsp. multiflorum</name>
    <dbReference type="NCBI Taxonomy" id="4521"/>
    <lineage>
        <taxon>Eukaryota</taxon>
        <taxon>Viridiplantae</taxon>
        <taxon>Streptophyta</taxon>
        <taxon>Embryophyta</taxon>
        <taxon>Tracheophyta</taxon>
        <taxon>Spermatophyta</taxon>
        <taxon>Magnoliopsida</taxon>
        <taxon>Liliopsida</taxon>
        <taxon>Poales</taxon>
        <taxon>Poaceae</taxon>
        <taxon>BOP clade</taxon>
        <taxon>Pooideae</taxon>
        <taxon>Poodae</taxon>
        <taxon>Poeae</taxon>
        <taxon>Poeae Chloroplast Group 2 (Poeae type)</taxon>
        <taxon>Loliodinae</taxon>
        <taxon>Loliinae</taxon>
        <taxon>Lolium</taxon>
    </lineage>
</organism>
<feature type="domain" description="Homeobox" evidence="9">
    <location>
        <begin position="100"/>
        <end position="161"/>
    </location>
</feature>
<dbReference type="AlphaFoldDB" id="A0AAD8SYA0"/>
<dbReference type="SMART" id="SM00389">
    <property type="entry name" value="HOX"/>
    <property type="match status" value="1"/>
</dbReference>
<dbReference type="InterPro" id="IPR009057">
    <property type="entry name" value="Homeodomain-like_sf"/>
</dbReference>
<dbReference type="InterPro" id="IPR001356">
    <property type="entry name" value="HD"/>
</dbReference>
<evidence type="ECO:0000313" key="10">
    <source>
        <dbReference type="EMBL" id="KAK1665673.1"/>
    </source>
</evidence>
<dbReference type="SUPFAM" id="SSF46689">
    <property type="entry name" value="Homeodomain-like"/>
    <property type="match status" value="1"/>
</dbReference>
<dbReference type="CDD" id="cd00086">
    <property type="entry name" value="homeodomain"/>
    <property type="match status" value="1"/>
</dbReference>
<dbReference type="EMBL" id="JAUUTY010000003">
    <property type="protein sequence ID" value="KAK1665673.1"/>
    <property type="molecule type" value="Genomic_DNA"/>
</dbReference>
<keyword evidence="5 6" id="KW-0371">Homeobox</keyword>
<dbReference type="GO" id="GO:0043565">
    <property type="term" value="F:sequence-specific DNA binding"/>
    <property type="evidence" value="ECO:0007669"/>
    <property type="project" value="TreeGrafter"/>
</dbReference>
<dbReference type="PANTHER" id="PTHR24326">
    <property type="entry name" value="HOMEOBOX-LEUCINE ZIPPER PROTEIN"/>
    <property type="match status" value="1"/>
</dbReference>
<dbReference type="Pfam" id="PF00046">
    <property type="entry name" value="Homeodomain"/>
    <property type="match status" value="1"/>
</dbReference>
<evidence type="ECO:0000256" key="1">
    <source>
        <dbReference type="ARBA" id="ARBA00004123"/>
    </source>
</evidence>
<evidence type="ECO:0000256" key="3">
    <source>
        <dbReference type="ARBA" id="ARBA00023163"/>
    </source>
</evidence>
<dbReference type="GO" id="GO:0000981">
    <property type="term" value="F:DNA-binding transcription factor activity, RNA polymerase II-specific"/>
    <property type="evidence" value="ECO:0007669"/>
    <property type="project" value="UniProtKB-UniRule"/>
</dbReference>
<comment type="subcellular location">
    <subcellularLocation>
        <location evidence="1 5 6">Nucleus</location>
    </subcellularLocation>
</comment>
<keyword evidence="5 6" id="KW-0539">Nucleus</keyword>
<dbReference type="PANTHER" id="PTHR24326:SF525">
    <property type="entry name" value="HOMEOBOX-LEUCINE ZIPPER PROTEIN HOX25"/>
    <property type="match status" value="1"/>
</dbReference>
<feature type="DNA-binding region" description="Homeobox" evidence="5">
    <location>
        <begin position="102"/>
        <end position="162"/>
    </location>
</feature>
<keyword evidence="2 7" id="KW-0805">Transcription regulation</keyword>
<comment type="caution">
    <text evidence="10">The sequence shown here is derived from an EMBL/GenBank/DDBJ whole genome shotgun (WGS) entry which is preliminary data.</text>
</comment>
<evidence type="ECO:0000313" key="11">
    <source>
        <dbReference type="Proteomes" id="UP001231189"/>
    </source>
</evidence>
<evidence type="ECO:0000256" key="2">
    <source>
        <dbReference type="ARBA" id="ARBA00023015"/>
    </source>
</evidence>
<sequence length="178" mass="19402">MPSSLLSSTAPSTRRYSLSAPSPPPDVARDVVALSSGRRGRSILLSCHGTVILPSQPWCTAELQSGDVAGSSRGRGKDANLLWICRGGAGGGTAELEWRCGTAERKQRLSAEQVVALEQSFDEEKRKLEPERKIKLPRRLGMAPRKVAVWFQNGRARWNANQLAGRDVLLADNGRLRS</sequence>
<reference evidence="10" key="1">
    <citation type="submission" date="2023-07" db="EMBL/GenBank/DDBJ databases">
        <title>A chromosome-level genome assembly of Lolium multiflorum.</title>
        <authorList>
            <person name="Chen Y."/>
            <person name="Copetti D."/>
            <person name="Kolliker R."/>
            <person name="Studer B."/>
        </authorList>
    </citation>
    <scope>NUCLEOTIDE SEQUENCE</scope>
    <source>
        <strain evidence="10">02402/16</strain>
        <tissue evidence="10">Leaf</tissue>
    </source>
</reference>
<evidence type="ECO:0000256" key="7">
    <source>
        <dbReference type="RuleBase" id="RU369038"/>
    </source>
</evidence>
<dbReference type="PROSITE" id="PS50071">
    <property type="entry name" value="HOMEOBOX_2"/>
    <property type="match status" value="1"/>
</dbReference>
<evidence type="ECO:0000259" key="9">
    <source>
        <dbReference type="PROSITE" id="PS50071"/>
    </source>
</evidence>
<dbReference type="Proteomes" id="UP001231189">
    <property type="component" value="Unassembled WGS sequence"/>
</dbReference>
<dbReference type="Gene3D" id="1.10.10.60">
    <property type="entry name" value="Homeodomain-like"/>
    <property type="match status" value="1"/>
</dbReference>
<protein>
    <recommendedName>
        <fullName evidence="7">Homeobox-leucine zipper protein</fullName>
    </recommendedName>
    <alternativeName>
        <fullName evidence="7">HD-ZIP protein</fullName>
    </alternativeName>
    <alternativeName>
        <fullName evidence="7">Homeodomain transcription factor</fullName>
    </alternativeName>
</protein>
<evidence type="ECO:0000256" key="8">
    <source>
        <dbReference type="SAM" id="MobiDB-lite"/>
    </source>
</evidence>
<evidence type="ECO:0000256" key="5">
    <source>
        <dbReference type="PROSITE-ProRule" id="PRU00108"/>
    </source>
</evidence>
<dbReference type="GO" id="GO:0005634">
    <property type="term" value="C:nucleus"/>
    <property type="evidence" value="ECO:0007669"/>
    <property type="project" value="UniProtKB-SubCell"/>
</dbReference>
<feature type="compositionally biased region" description="Low complexity" evidence="8">
    <location>
        <begin position="1"/>
        <end position="15"/>
    </location>
</feature>
<comment type="function">
    <text evidence="7">Transcription factor.</text>
</comment>
<gene>
    <name evidence="10" type="ORF">QYE76_053832</name>
</gene>
<dbReference type="InterPro" id="IPR045224">
    <property type="entry name" value="HDZip_class_I_plant"/>
</dbReference>